<feature type="domain" description="CBS" evidence="10">
    <location>
        <begin position="255"/>
        <end position="311"/>
    </location>
</feature>
<dbReference type="GO" id="GO:0015418">
    <property type="term" value="F:ABC-type quaternary ammonium compound transporting activity"/>
    <property type="evidence" value="ECO:0007669"/>
    <property type="project" value="UniProtKB-EC"/>
</dbReference>
<dbReference type="SUPFAM" id="SSF54631">
    <property type="entry name" value="CBS-domain pair"/>
    <property type="match status" value="1"/>
</dbReference>
<evidence type="ECO:0000256" key="4">
    <source>
        <dbReference type="ARBA" id="ARBA00022741"/>
    </source>
</evidence>
<dbReference type="GO" id="GO:0031460">
    <property type="term" value="P:glycine betaine transport"/>
    <property type="evidence" value="ECO:0007669"/>
    <property type="project" value="InterPro"/>
</dbReference>
<dbReference type="Proteomes" id="UP000238415">
    <property type="component" value="Unassembled WGS sequence"/>
</dbReference>
<organism evidence="11 12">
    <name type="scientific">Neomoorella humiferrea</name>
    <dbReference type="NCBI Taxonomy" id="676965"/>
    <lineage>
        <taxon>Bacteria</taxon>
        <taxon>Bacillati</taxon>
        <taxon>Bacillota</taxon>
        <taxon>Clostridia</taxon>
        <taxon>Neomoorellales</taxon>
        <taxon>Neomoorellaceae</taxon>
        <taxon>Neomoorella</taxon>
    </lineage>
</organism>
<dbReference type="GO" id="GO:0006865">
    <property type="term" value="P:amino acid transport"/>
    <property type="evidence" value="ECO:0007669"/>
    <property type="project" value="UniProtKB-UniRule"/>
</dbReference>
<proteinExistence type="inferred from homology"/>
<evidence type="ECO:0000256" key="5">
    <source>
        <dbReference type="ARBA" id="ARBA00022840"/>
    </source>
</evidence>
<evidence type="ECO:0000256" key="7">
    <source>
        <dbReference type="PROSITE-ProRule" id="PRU00703"/>
    </source>
</evidence>
<comment type="similarity">
    <text evidence="1 8">Belongs to the ABC transporter superfamily.</text>
</comment>
<evidence type="ECO:0000259" key="9">
    <source>
        <dbReference type="PROSITE" id="PS50893"/>
    </source>
</evidence>
<dbReference type="Gene3D" id="3.10.580.10">
    <property type="entry name" value="CBS-domain"/>
    <property type="match status" value="1"/>
</dbReference>
<dbReference type="Pfam" id="PF00005">
    <property type="entry name" value="ABC_tran"/>
    <property type="match status" value="1"/>
</dbReference>
<feature type="domain" description="CBS" evidence="10">
    <location>
        <begin position="315"/>
        <end position="373"/>
    </location>
</feature>
<feature type="domain" description="ABC transporter" evidence="9">
    <location>
        <begin position="2"/>
        <end position="237"/>
    </location>
</feature>
<dbReference type="InterPro" id="IPR046342">
    <property type="entry name" value="CBS_dom_sf"/>
</dbReference>
<dbReference type="RefSeq" id="WP_106004247.1">
    <property type="nucleotide sequence ID" value="NZ_CP136419.1"/>
</dbReference>
<dbReference type="OrthoDB" id="9780431at2"/>
<dbReference type="AlphaFoldDB" id="A0A2T0AY59"/>
<dbReference type="PROSITE" id="PS00211">
    <property type="entry name" value="ABC_TRANSPORTER_1"/>
    <property type="match status" value="1"/>
</dbReference>
<dbReference type="SUPFAM" id="SSF52540">
    <property type="entry name" value="P-loop containing nucleoside triphosphate hydrolases"/>
    <property type="match status" value="1"/>
</dbReference>
<evidence type="ECO:0000313" key="12">
    <source>
        <dbReference type="Proteomes" id="UP000238415"/>
    </source>
</evidence>
<keyword evidence="2 8" id="KW-0813">Transport</keyword>
<dbReference type="NCBIfam" id="TIGR01186">
    <property type="entry name" value="proV"/>
    <property type="match status" value="1"/>
</dbReference>
<evidence type="ECO:0000256" key="3">
    <source>
        <dbReference type="ARBA" id="ARBA00022737"/>
    </source>
</evidence>
<protein>
    <recommendedName>
        <fullName evidence="8">Quaternary amine transport ATP-binding protein</fullName>
        <ecNumber evidence="8">7.6.2.9</ecNumber>
    </recommendedName>
</protein>
<keyword evidence="8" id="KW-0997">Cell inner membrane</keyword>
<keyword evidence="6 7" id="KW-0129">CBS domain</keyword>
<evidence type="ECO:0000259" key="10">
    <source>
        <dbReference type="PROSITE" id="PS51371"/>
    </source>
</evidence>
<evidence type="ECO:0000256" key="6">
    <source>
        <dbReference type="ARBA" id="ARBA00023122"/>
    </source>
</evidence>
<dbReference type="PROSITE" id="PS51371">
    <property type="entry name" value="CBS"/>
    <property type="match status" value="2"/>
</dbReference>
<dbReference type="Gene3D" id="3.40.50.300">
    <property type="entry name" value="P-loop containing nucleotide triphosphate hydrolases"/>
    <property type="match status" value="1"/>
</dbReference>
<dbReference type="InterPro" id="IPR005892">
    <property type="entry name" value="Gly-betaine_transp_ATP-bd"/>
</dbReference>
<dbReference type="InterPro" id="IPR000644">
    <property type="entry name" value="CBS_dom"/>
</dbReference>
<comment type="subunit">
    <text evidence="8">The complex is probably composed of two ATP-binding proteins, two transmembrane proteins and a solute-binding protein.</text>
</comment>
<evidence type="ECO:0000256" key="2">
    <source>
        <dbReference type="ARBA" id="ARBA00022448"/>
    </source>
</evidence>
<dbReference type="PANTHER" id="PTHR43117:SF3">
    <property type="entry name" value="CHOLINE TRANSPORT ATP-BINDING PROTEIN OPUBA"/>
    <property type="match status" value="1"/>
</dbReference>
<comment type="catalytic activity">
    <reaction evidence="8">
        <text>a quaternary ammonium(out) + ATP + H2O = a quaternary ammonium(in) + ADP + phosphate + H(+)</text>
        <dbReference type="Rhea" id="RHEA:11036"/>
        <dbReference type="ChEBI" id="CHEBI:15377"/>
        <dbReference type="ChEBI" id="CHEBI:15378"/>
        <dbReference type="ChEBI" id="CHEBI:30616"/>
        <dbReference type="ChEBI" id="CHEBI:35267"/>
        <dbReference type="ChEBI" id="CHEBI:43474"/>
        <dbReference type="ChEBI" id="CHEBI:456216"/>
    </reaction>
</comment>
<comment type="subcellular location">
    <subcellularLocation>
        <location evidence="8">Cell inner membrane</location>
        <topology evidence="8">Peripheral membrane protein</topology>
    </subcellularLocation>
</comment>
<dbReference type="InterPro" id="IPR003439">
    <property type="entry name" value="ABC_transporter-like_ATP-bd"/>
</dbReference>
<reference evidence="11 12" key="1">
    <citation type="submission" date="2018-03" db="EMBL/GenBank/DDBJ databases">
        <title>Genome sequence of Moorella humiferrea DSM 23265.</title>
        <authorList>
            <person name="Poehlein A."/>
            <person name="Daniel R."/>
        </authorList>
    </citation>
    <scope>NUCLEOTIDE SEQUENCE [LARGE SCALE GENOMIC DNA]</scope>
    <source>
        <strain evidence="11 12">DSM 23265</strain>
    </source>
</reference>
<dbReference type="GO" id="GO:0005886">
    <property type="term" value="C:plasma membrane"/>
    <property type="evidence" value="ECO:0007669"/>
    <property type="project" value="UniProtKB-SubCell"/>
</dbReference>
<dbReference type="InterPro" id="IPR017871">
    <property type="entry name" value="ABC_transporter-like_CS"/>
</dbReference>
<dbReference type="EMBL" id="PVXM01000003">
    <property type="protein sequence ID" value="PRR75827.1"/>
    <property type="molecule type" value="Genomic_DNA"/>
</dbReference>
<keyword evidence="8" id="KW-0472">Membrane</keyword>
<keyword evidence="3" id="KW-0677">Repeat</keyword>
<dbReference type="CDD" id="cd04583">
    <property type="entry name" value="CBS_pair_ABC_OpuCA_assoc"/>
    <property type="match status" value="1"/>
</dbReference>
<evidence type="ECO:0000256" key="8">
    <source>
        <dbReference type="RuleBase" id="RU369116"/>
    </source>
</evidence>
<dbReference type="Pfam" id="PF00571">
    <property type="entry name" value="CBS"/>
    <property type="match status" value="2"/>
</dbReference>
<dbReference type="FunFam" id="3.40.50.300:FF:000425">
    <property type="entry name" value="Probable ABC transporter, ATP-binding subunit"/>
    <property type="match status" value="1"/>
</dbReference>
<keyword evidence="8" id="KW-1003">Cell membrane</keyword>
<evidence type="ECO:0000313" key="11">
    <source>
        <dbReference type="EMBL" id="PRR75827.1"/>
    </source>
</evidence>
<comment type="caution">
    <text evidence="11">The sequence shown here is derived from an EMBL/GenBank/DDBJ whole genome shotgun (WGS) entry which is preliminary data.</text>
</comment>
<evidence type="ECO:0000256" key="1">
    <source>
        <dbReference type="ARBA" id="ARBA00005417"/>
    </source>
</evidence>
<dbReference type="InterPro" id="IPR003593">
    <property type="entry name" value="AAA+_ATPase"/>
</dbReference>
<gene>
    <name evidence="11" type="primary">opuCA</name>
    <name evidence="11" type="ORF">MOHU_02080</name>
</gene>
<dbReference type="PANTHER" id="PTHR43117">
    <property type="entry name" value="OSMOPROTECTANT IMPORT ATP-BINDING PROTEIN OSMV"/>
    <property type="match status" value="1"/>
</dbReference>
<dbReference type="GO" id="GO:0016887">
    <property type="term" value="F:ATP hydrolysis activity"/>
    <property type="evidence" value="ECO:0007669"/>
    <property type="project" value="UniProtKB-UniRule"/>
</dbReference>
<keyword evidence="4 8" id="KW-0547">Nucleotide-binding</keyword>
<dbReference type="SMART" id="SM00116">
    <property type="entry name" value="CBS"/>
    <property type="match status" value="2"/>
</dbReference>
<dbReference type="SMART" id="SM00382">
    <property type="entry name" value="AAA"/>
    <property type="match status" value="1"/>
</dbReference>
<sequence>MLTFEHVAKVYDGNRIAVADFDLEVEAGEFIVLIGPSGCGKTTTLKMVNRLIEPTSGTIYLNGKDIRKQNPVMLRRQIGYVIQQIALFPNMTIAQNVDVVPRLLGWPTERRRRRVRELLELVGMDPDEYADRYPSELSGGQQQRIGVLRALAAEPPLILMDEPFGALDPITRENLQEELKALQAKLHKTILFVTHDMDEALKLADRIVVMKDGHIVQVAAPEELLRHPANEFVASFIGKERLASGLELRTVEQVMIGEPVTVRPHTGIAEGVAIMRRKKVDTLLVTDASGQLLGAVSIEELDRNYQRAHQVQDLMARDVPTVLEGTPAREAFDLIARERLEYLPVIDKEGRLKGLVTRTSMVNALASVVWGDEVSA</sequence>
<dbReference type="PROSITE" id="PS50893">
    <property type="entry name" value="ABC_TRANSPORTER_2"/>
    <property type="match status" value="1"/>
</dbReference>
<name>A0A2T0AY59_9FIRM</name>
<dbReference type="GO" id="GO:0005524">
    <property type="term" value="F:ATP binding"/>
    <property type="evidence" value="ECO:0007669"/>
    <property type="project" value="UniProtKB-UniRule"/>
</dbReference>
<accession>A0A2T0AY59</accession>
<dbReference type="EC" id="7.6.2.9" evidence="8"/>
<dbReference type="InterPro" id="IPR027417">
    <property type="entry name" value="P-loop_NTPase"/>
</dbReference>
<keyword evidence="12" id="KW-1185">Reference proteome</keyword>
<keyword evidence="5 8" id="KW-0067">ATP-binding</keyword>